<accession>A0A5S3VDU8</accession>
<dbReference type="EMBL" id="PNBW01000019">
    <property type="protein sequence ID" value="TMO77665.1"/>
    <property type="molecule type" value="Genomic_DNA"/>
</dbReference>
<keyword evidence="4" id="KW-1185">Reference proteome</keyword>
<evidence type="ECO:0000313" key="3">
    <source>
        <dbReference type="EMBL" id="TMO77665.1"/>
    </source>
</evidence>
<dbReference type="Proteomes" id="UP000307164">
    <property type="component" value="Unassembled WGS sequence"/>
</dbReference>
<organism evidence="2 5">
    <name type="scientific">Pseudoalteromonas aurantia</name>
    <dbReference type="NCBI Taxonomy" id="43654"/>
    <lineage>
        <taxon>Bacteria</taxon>
        <taxon>Pseudomonadati</taxon>
        <taxon>Pseudomonadota</taxon>
        <taxon>Gammaproteobacteria</taxon>
        <taxon>Alteromonadales</taxon>
        <taxon>Pseudoalteromonadaceae</taxon>
        <taxon>Pseudoalteromonas</taxon>
    </lineage>
</organism>
<protein>
    <submittedName>
        <fullName evidence="2">Heme-binding protein</fullName>
    </submittedName>
</protein>
<dbReference type="InterPro" id="IPR036249">
    <property type="entry name" value="Thioredoxin-like_sf"/>
</dbReference>
<evidence type="ECO:0000313" key="2">
    <source>
        <dbReference type="EMBL" id="TMO70468.1"/>
    </source>
</evidence>
<dbReference type="CDD" id="cd02966">
    <property type="entry name" value="TlpA_like_family"/>
    <property type="match status" value="1"/>
</dbReference>
<dbReference type="InterPro" id="IPR013766">
    <property type="entry name" value="Thioredoxin_domain"/>
</dbReference>
<dbReference type="GO" id="GO:0016209">
    <property type="term" value="F:antioxidant activity"/>
    <property type="evidence" value="ECO:0007669"/>
    <property type="project" value="InterPro"/>
</dbReference>
<dbReference type="PANTHER" id="PTHR42852">
    <property type="entry name" value="THIOL:DISULFIDE INTERCHANGE PROTEIN DSBE"/>
    <property type="match status" value="1"/>
</dbReference>
<reference evidence="2" key="3">
    <citation type="submission" date="2019-09" db="EMBL/GenBank/DDBJ databases">
        <title>Co-occurence of chitin degradation, pigmentation and bioactivity in marine Pseudoalteromonas.</title>
        <authorList>
            <person name="Sonnenschein E.C."/>
            <person name="Bech P.K."/>
        </authorList>
    </citation>
    <scope>NUCLEOTIDE SEQUENCE</scope>
    <source>
        <strain evidence="2">S3790</strain>
        <strain evidence="3">S3895</strain>
    </source>
</reference>
<dbReference type="GO" id="GO:0016491">
    <property type="term" value="F:oxidoreductase activity"/>
    <property type="evidence" value="ECO:0007669"/>
    <property type="project" value="InterPro"/>
</dbReference>
<dbReference type="Pfam" id="PF00578">
    <property type="entry name" value="AhpC-TSA"/>
    <property type="match status" value="1"/>
</dbReference>
<dbReference type="Gene3D" id="3.40.30.10">
    <property type="entry name" value="Glutaredoxin"/>
    <property type="match status" value="1"/>
</dbReference>
<name>A0A5S3VDU8_9GAMM</name>
<sequence length="161" mass="18117">MFKYIIQIGLLLLTITAISATQELGMLADNGKQTAPYFSLPRLDDADQRIDLSSLKGQQTVIYFFAPWCSICKYSMPNLDKLHKNGDLNAVAIALDYATPQRVRQFSQGLNLSMPVLLGDHITAQNFKVKAYPTYYVIDEHLKVVERSIGYSSELGIKIRL</sequence>
<proteinExistence type="predicted"/>
<dbReference type="OrthoDB" id="9796554at2"/>
<dbReference type="AlphaFoldDB" id="A0A5S3VDU8"/>
<dbReference type="RefSeq" id="WP_138589617.1">
    <property type="nucleotide sequence ID" value="NZ_PNBW01000019.1"/>
</dbReference>
<dbReference type="PROSITE" id="PS51352">
    <property type="entry name" value="THIOREDOXIN_2"/>
    <property type="match status" value="1"/>
</dbReference>
<dbReference type="PANTHER" id="PTHR42852:SF17">
    <property type="entry name" value="THIOREDOXIN-LIKE PROTEIN HI_1115"/>
    <property type="match status" value="1"/>
</dbReference>
<feature type="domain" description="Thioredoxin" evidence="1">
    <location>
        <begin position="29"/>
        <end position="161"/>
    </location>
</feature>
<evidence type="ECO:0000259" key="1">
    <source>
        <dbReference type="PROSITE" id="PS51352"/>
    </source>
</evidence>
<dbReference type="InterPro" id="IPR050553">
    <property type="entry name" value="Thioredoxin_ResA/DsbE_sf"/>
</dbReference>
<evidence type="ECO:0000313" key="5">
    <source>
        <dbReference type="Proteomes" id="UP000307217"/>
    </source>
</evidence>
<dbReference type="Proteomes" id="UP000307217">
    <property type="component" value="Unassembled WGS sequence"/>
</dbReference>
<evidence type="ECO:0000313" key="4">
    <source>
        <dbReference type="Proteomes" id="UP000307164"/>
    </source>
</evidence>
<dbReference type="InterPro" id="IPR000866">
    <property type="entry name" value="AhpC/TSA"/>
</dbReference>
<reference evidence="4 5" key="2">
    <citation type="submission" date="2019-06" db="EMBL/GenBank/DDBJ databases">
        <title>Co-occurence of chitin degradation, pigmentation and bioactivity in marine Pseudoalteromonas.</title>
        <authorList>
            <person name="Sonnenschein E.C."/>
            <person name="Bech P.K."/>
        </authorList>
    </citation>
    <scope>NUCLEOTIDE SEQUENCE [LARGE SCALE GENOMIC DNA]</scope>
    <source>
        <strain evidence="5">S3790</strain>
        <strain evidence="4">S3895</strain>
    </source>
</reference>
<dbReference type="EMBL" id="PNBX01000003">
    <property type="protein sequence ID" value="TMO70468.1"/>
    <property type="molecule type" value="Genomic_DNA"/>
</dbReference>
<dbReference type="SUPFAM" id="SSF52833">
    <property type="entry name" value="Thioredoxin-like"/>
    <property type="match status" value="1"/>
</dbReference>
<gene>
    <name evidence="2" type="ORF">CWC19_01235</name>
    <name evidence="3" type="ORF">CWC20_03495</name>
</gene>
<comment type="caution">
    <text evidence="2">The sequence shown here is derived from an EMBL/GenBank/DDBJ whole genome shotgun (WGS) entry which is preliminary data.</text>
</comment>
<reference evidence="2 5" key="1">
    <citation type="submission" date="2018-01" db="EMBL/GenBank/DDBJ databases">
        <authorList>
            <person name="Paulsen S."/>
            <person name="Gram L.K."/>
        </authorList>
    </citation>
    <scope>NUCLEOTIDE SEQUENCE [LARGE SCALE GENOMIC DNA]</scope>
    <source>
        <strain evidence="2 5">S3790</strain>
        <strain evidence="3">S3895</strain>
    </source>
</reference>